<name>A0A9D3YFM1_DREPO</name>
<dbReference type="Proteomes" id="UP000828390">
    <property type="component" value="Unassembled WGS sequence"/>
</dbReference>
<dbReference type="EMBL" id="JAIWYP010000015">
    <property type="protein sequence ID" value="KAH3699659.1"/>
    <property type="molecule type" value="Genomic_DNA"/>
</dbReference>
<proteinExistence type="predicted"/>
<comment type="caution">
    <text evidence="2">The sequence shown here is derived from an EMBL/GenBank/DDBJ whole genome shotgun (WGS) entry which is preliminary data.</text>
</comment>
<dbReference type="AlphaFoldDB" id="A0A9D3YFM1"/>
<keyword evidence="1" id="KW-0472">Membrane</keyword>
<evidence type="ECO:0000256" key="1">
    <source>
        <dbReference type="SAM" id="Phobius"/>
    </source>
</evidence>
<keyword evidence="1" id="KW-1133">Transmembrane helix</keyword>
<evidence type="ECO:0000313" key="3">
    <source>
        <dbReference type="Proteomes" id="UP000828390"/>
    </source>
</evidence>
<organism evidence="2 3">
    <name type="scientific">Dreissena polymorpha</name>
    <name type="common">Zebra mussel</name>
    <name type="synonym">Mytilus polymorpha</name>
    <dbReference type="NCBI Taxonomy" id="45954"/>
    <lineage>
        <taxon>Eukaryota</taxon>
        <taxon>Metazoa</taxon>
        <taxon>Spiralia</taxon>
        <taxon>Lophotrochozoa</taxon>
        <taxon>Mollusca</taxon>
        <taxon>Bivalvia</taxon>
        <taxon>Autobranchia</taxon>
        <taxon>Heteroconchia</taxon>
        <taxon>Euheterodonta</taxon>
        <taxon>Imparidentia</taxon>
        <taxon>Neoheterodontei</taxon>
        <taxon>Myida</taxon>
        <taxon>Dreissenoidea</taxon>
        <taxon>Dreissenidae</taxon>
        <taxon>Dreissena</taxon>
    </lineage>
</organism>
<feature type="transmembrane region" description="Helical" evidence="1">
    <location>
        <begin position="7"/>
        <end position="30"/>
    </location>
</feature>
<feature type="transmembrane region" description="Helical" evidence="1">
    <location>
        <begin position="42"/>
        <end position="70"/>
    </location>
</feature>
<sequence>MTVQSILSYLMLMGCIMGTAIAGIMGLSFGKDQAENIDAVRALASVILVLCLATLGVIVFGLCIGCTFGVHFGVVRTRRRGNVIIINNGTAGLAPGGGFNGTGTGYGNQTIFTTSGDMVTIQEQNRILQDQIRLLQQHQQGGGYQPNAPPPAYGAMY</sequence>
<accession>A0A9D3YFM1</accession>
<reference evidence="2" key="2">
    <citation type="submission" date="2020-11" db="EMBL/GenBank/DDBJ databases">
        <authorList>
            <person name="McCartney M.A."/>
            <person name="Auch B."/>
            <person name="Kono T."/>
            <person name="Mallez S."/>
            <person name="Becker A."/>
            <person name="Gohl D.M."/>
            <person name="Silverstein K.A.T."/>
            <person name="Koren S."/>
            <person name="Bechman K.B."/>
            <person name="Herman A."/>
            <person name="Abrahante J.E."/>
            <person name="Garbe J."/>
        </authorList>
    </citation>
    <scope>NUCLEOTIDE SEQUENCE</scope>
    <source>
        <strain evidence="2">Duluth1</strain>
        <tissue evidence="2">Whole animal</tissue>
    </source>
</reference>
<evidence type="ECO:0000313" key="2">
    <source>
        <dbReference type="EMBL" id="KAH3699659.1"/>
    </source>
</evidence>
<protein>
    <submittedName>
        <fullName evidence="2">Uncharacterized protein</fullName>
    </submittedName>
</protein>
<reference evidence="2" key="1">
    <citation type="journal article" date="2019" name="bioRxiv">
        <title>The Genome of the Zebra Mussel, Dreissena polymorpha: A Resource for Invasive Species Research.</title>
        <authorList>
            <person name="McCartney M.A."/>
            <person name="Auch B."/>
            <person name="Kono T."/>
            <person name="Mallez S."/>
            <person name="Zhang Y."/>
            <person name="Obille A."/>
            <person name="Becker A."/>
            <person name="Abrahante J.E."/>
            <person name="Garbe J."/>
            <person name="Badalamenti J.P."/>
            <person name="Herman A."/>
            <person name="Mangelson H."/>
            <person name="Liachko I."/>
            <person name="Sullivan S."/>
            <person name="Sone E.D."/>
            <person name="Koren S."/>
            <person name="Silverstein K.A.T."/>
            <person name="Beckman K.B."/>
            <person name="Gohl D.M."/>
        </authorList>
    </citation>
    <scope>NUCLEOTIDE SEQUENCE</scope>
    <source>
        <strain evidence="2">Duluth1</strain>
        <tissue evidence="2">Whole animal</tissue>
    </source>
</reference>
<keyword evidence="1" id="KW-0812">Transmembrane</keyword>
<gene>
    <name evidence="2" type="ORF">DPMN_074619</name>
</gene>
<keyword evidence="3" id="KW-1185">Reference proteome</keyword>